<evidence type="ECO:0000313" key="2">
    <source>
        <dbReference type="EMBL" id="VVC37714.1"/>
    </source>
</evidence>
<gene>
    <name evidence="2" type="ORF">CINCED_3A024712</name>
</gene>
<dbReference type="AlphaFoldDB" id="A0A5E4MZB3"/>
<feature type="compositionally biased region" description="Basic residues" evidence="1">
    <location>
        <begin position="96"/>
        <end position="110"/>
    </location>
</feature>
<organism evidence="2 3">
    <name type="scientific">Cinara cedri</name>
    <dbReference type="NCBI Taxonomy" id="506608"/>
    <lineage>
        <taxon>Eukaryota</taxon>
        <taxon>Metazoa</taxon>
        <taxon>Ecdysozoa</taxon>
        <taxon>Arthropoda</taxon>
        <taxon>Hexapoda</taxon>
        <taxon>Insecta</taxon>
        <taxon>Pterygota</taxon>
        <taxon>Neoptera</taxon>
        <taxon>Paraneoptera</taxon>
        <taxon>Hemiptera</taxon>
        <taxon>Sternorrhyncha</taxon>
        <taxon>Aphidomorpha</taxon>
        <taxon>Aphidoidea</taxon>
        <taxon>Aphididae</taxon>
        <taxon>Lachninae</taxon>
        <taxon>Cinara</taxon>
    </lineage>
</organism>
<protein>
    <submittedName>
        <fullName evidence="2">Uncharacterized protein</fullName>
    </submittedName>
</protein>
<sequence length="169" mass="19174">MALSSKNDSVPENPSETPRRAWISPRALLGGDVRREIIITANDDCATCFQNSFRTSCYNGHSAFSRVHRHTCRPVGRKTHYAFRLETLSKPENTKRLKQRSKRFPGRRTNSHNDSGRRVVRHAVSVALNIVLHSAASASSSASVGFSHLRRMPQMKWIPKQLGRIRLDR</sequence>
<reference evidence="2 3" key="1">
    <citation type="submission" date="2019-08" db="EMBL/GenBank/DDBJ databases">
        <authorList>
            <person name="Alioto T."/>
            <person name="Alioto T."/>
            <person name="Gomez Garrido J."/>
        </authorList>
    </citation>
    <scope>NUCLEOTIDE SEQUENCE [LARGE SCALE GENOMIC DNA]</scope>
</reference>
<keyword evidence="3" id="KW-1185">Reference proteome</keyword>
<dbReference type="Proteomes" id="UP000325440">
    <property type="component" value="Unassembled WGS sequence"/>
</dbReference>
<proteinExistence type="predicted"/>
<evidence type="ECO:0000313" key="3">
    <source>
        <dbReference type="Proteomes" id="UP000325440"/>
    </source>
</evidence>
<dbReference type="EMBL" id="CABPRJ010001453">
    <property type="protein sequence ID" value="VVC37714.1"/>
    <property type="molecule type" value="Genomic_DNA"/>
</dbReference>
<name>A0A5E4MZB3_9HEMI</name>
<evidence type="ECO:0000256" key="1">
    <source>
        <dbReference type="SAM" id="MobiDB-lite"/>
    </source>
</evidence>
<accession>A0A5E4MZB3</accession>
<feature type="region of interest" description="Disordered" evidence="1">
    <location>
        <begin position="94"/>
        <end position="115"/>
    </location>
</feature>